<evidence type="ECO:0000313" key="2">
    <source>
        <dbReference type="Proteomes" id="UP000000602"/>
    </source>
</evidence>
<protein>
    <submittedName>
        <fullName evidence="1">Related to transposase</fullName>
    </submittedName>
</protein>
<dbReference type="RefSeq" id="WP_011189609.1">
    <property type="nucleotide sequence ID" value="NC_006138.1"/>
</dbReference>
<dbReference type="OrthoDB" id="6382212at2"/>
<proteinExistence type="predicted"/>
<dbReference type="EMBL" id="CR522870">
    <property type="protein sequence ID" value="CAG37097.1"/>
    <property type="molecule type" value="Genomic_DNA"/>
</dbReference>
<reference evidence="2" key="1">
    <citation type="journal article" date="2004" name="Environ. Microbiol.">
        <title>The genome of Desulfotalea psychrophila, a sulfate-reducing bacterium from permanently cold Arctic sediments.</title>
        <authorList>
            <person name="Rabus R."/>
            <person name="Ruepp A."/>
            <person name="Frickey T."/>
            <person name="Rattei T."/>
            <person name="Fartmann B."/>
            <person name="Stark M."/>
            <person name="Bauer M."/>
            <person name="Zibat A."/>
            <person name="Lombardot T."/>
            <person name="Becker I."/>
            <person name="Amann J."/>
            <person name="Gellner K."/>
            <person name="Teeling H."/>
            <person name="Leuschner W.D."/>
            <person name="Gloeckner F.-O."/>
            <person name="Lupas A.N."/>
            <person name="Amann R."/>
            <person name="Klenk H.-P."/>
        </authorList>
    </citation>
    <scope>NUCLEOTIDE SEQUENCE [LARGE SCALE GENOMIC DNA]</scope>
    <source>
        <strain evidence="2">DSM 12343 / LSv54</strain>
    </source>
</reference>
<gene>
    <name evidence="1" type="ordered locus">DP2368</name>
</gene>
<sequence>MLKNINEIEDKIIVEIKRTITEYEMSITLSASIGCKHEKGEWSIGKHGAGKRRTWRKLHPAIDTETDRLSGKISMEWGHDSKFLGPLLNPLHIKQILGDGAGHESLL</sequence>
<dbReference type="Proteomes" id="UP000000602">
    <property type="component" value="Chromosome"/>
</dbReference>
<dbReference type="AlphaFoldDB" id="Q6AKM8"/>
<dbReference type="HOGENOM" id="CLU_2205843_0_0_7"/>
<name>Q6AKM8_DESPS</name>
<organism evidence="1 2">
    <name type="scientific">Desulfotalea psychrophila (strain LSv54 / DSM 12343)</name>
    <dbReference type="NCBI Taxonomy" id="177439"/>
    <lineage>
        <taxon>Bacteria</taxon>
        <taxon>Pseudomonadati</taxon>
        <taxon>Thermodesulfobacteriota</taxon>
        <taxon>Desulfobulbia</taxon>
        <taxon>Desulfobulbales</taxon>
        <taxon>Desulfocapsaceae</taxon>
        <taxon>Desulfotalea</taxon>
    </lineage>
</organism>
<dbReference type="PROSITE" id="PS51257">
    <property type="entry name" value="PROKAR_LIPOPROTEIN"/>
    <property type="match status" value="1"/>
</dbReference>
<dbReference type="KEGG" id="dps:DP2368"/>
<keyword evidence="2" id="KW-1185">Reference proteome</keyword>
<evidence type="ECO:0000313" key="1">
    <source>
        <dbReference type="EMBL" id="CAG37097.1"/>
    </source>
</evidence>
<accession>Q6AKM8</accession>